<dbReference type="GO" id="GO:0005509">
    <property type="term" value="F:calcium ion binding"/>
    <property type="evidence" value="ECO:0007669"/>
    <property type="project" value="InterPro"/>
</dbReference>
<dbReference type="InterPro" id="IPR050557">
    <property type="entry name" value="RTX_toxin/Mannuronan_C5-epim"/>
</dbReference>
<keyword evidence="2" id="KW-0964">Secreted</keyword>
<dbReference type="InterPro" id="IPR011049">
    <property type="entry name" value="Serralysin-like_metalloprot_C"/>
</dbReference>
<proteinExistence type="predicted"/>
<evidence type="ECO:0000259" key="4">
    <source>
        <dbReference type="Pfam" id="PF13946"/>
    </source>
</evidence>
<evidence type="ECO:0000256" key="3">
    <source>
        <dbReference type="ARBA" id="ARBA00022837"/>
    </source>
</evidence>
<name>A0A5K1I5H4_9GAMM</name>
<evidence type="ECO:0000313" key="6">
    <source>
        <dbReference type="Proteomes" id="UP000326725"/>
    </source>
</evidence>
<reference evidence="5 6" key="1">
    <citation type="submission" date="2019-09" db="EMBL/GenBank/DDBJ databases">
        <authorList>
            <person name="Criscuolo A."/>
        </authorList>
    </citation>
    <scope>NUCLEOTIDE SEQUENCE [LARGE SCALE GENOMIC DNA]</scope>
    <source>
        <strain evidence="6">3(2)</strain>
    </source>
</reference>
<dbReference type="Gene3D" id="1.10.3130.20">
    <property type="entry name" value="Phycobilisome linker domain"/>
    <property type="match status" value="1"/>
</dbReference>
<keyword evidence="5" id="KW-0413">Isomerase</keyword>
<keyword evidence="6" id="KW-1185">Reference proteome</keyword>
<dbReference type="PANTHER" id="PTHR38340">
    <property type="entry name" value="S-LAYER PROTEIN"/>
    <property type="match status" value="1"/>
</dbReference>
<dbReference type="PRINTS" id="PR00313">
    <property type="entry name" value="CABNDNGRPT"/>
</dbReference>
<sequence>MATQESLDLVQKLYVAYYGRPSDSEGQEYWATRIDEEGVDAVINEFGTSPEFEARFGNFTPDQLITNLYNQLFGRQPEEAGKEYWLGVLRSGEKGLAEIALTIANAAQNEDALALSNKLEVAQNFTDALDEPNELQAYSGNVAANSMRQFLFNVNEDTVPSQVDVDDAINGLVDATLPGESGNVFTLAEMPEQFRLFEGLDLTSLETFQGFSTDYITTEKLAPVLMPTTSNDGVVQGGLTGGGNDRIYADAYALHGAVVDGAGGSNSLFVDMKGPFSQPTMLLNIQTVTVTNLYNVYDSSRSDFMELRSSFGEDSVLDLSRAIDIENLVVREGSQNFGDLDIWNIQNGATATLEGFFNGDVRLDFGGSLDAVNVVLSNVRTDGSHDFEVSHNAGQVNLTSDGRLNILDGAVFGQFLDTLVIDGDARLFINDEIFFRDELPATIDASATTGGVSISLDDHAEVIFTGGSGNDVLTVEGELVNGDEIILLTADMGTGNDQITFDDDGTIVQDGSLISGENVTLFVEESVDISEAQDLFAPGTEVSVVLQQGETITLTQAQFDAIGAEDFSLANRADDADISLLVTEDFDVTTVNVAGLEDGIDLTLNIQEGVELTMTGDEFVDLALAGVTFAGDGDLSVSGVTQANVDDLAAAGATTLVTGNNGDTSYSFAEDVTVPAGLELGDFSDNVSHDLGGNTLTLAEEDQADELTVSNGNIILDFVGPASGGVSMDMANYTDILSIQAYELLLARNTNVEELFKNLASSIEGIQNIINVVETPVALLDLDRIVTIEAGVTKSAADLQFVTPTDADTDDNVQNVTLNLLGDSSIVGDIVLDLNDTKNGTFQTLMLNSEGAASNTIDGDILADGTSVPPGVLAANTEENDLLDVVINADSELDITGTIYFSEEGTGPSTATLTVNGTADVTVKALDTTDTQVSGLVIDTTGYTGTLTVTGGSDSLQMDATESLVFTGSGDIVLDTDTGTGNNGIEGNTLSVIDASGLSGDLTLGVIEDIDSQDFTFTAGTGTTTFTLDGVTLNSTPGDASWTFNLNTDTVMTIEDLTVIDTANDTSLTIGGGGTVLIDGSVDLSAIDNLDLSGAAAPIQVASGASLTLTAAQADGLSIEGDGSLEIVGEYNGEDFNNFNVSNISLATVTLGTATEVTMDLSAFSRDFNITGSGVADVITTGSGNDIIDGNAGDDTLNGGLGDDELTGGTGADTFVVNDGSDTITDLTTGDALQVGAGATATANDVTAFVATADTSNTGGTAILNAEAGVAANIDMTAATGTDGYTLNGDDLNDTLVGSDFDDVINGGAGNDTLTGGAGDDVINGGEGIDTIAGGAGDDVITGGAGNDIIDATGGSDTIIVDADTDTINNLENGDDLQVAAGATADAYLSGTYISSASTTNDGDATLNMSGTGLGVDMSLAGGANGWTINGAASNDNIVGSAQDDVINGGAGADNISGLAGDDTITGGADSDTLTGGLGADIFNFADRGINDGTFATTVAASTIDTITDFDTTEGDQVQFDDSWFDAGSATNYTENLTAEANLSDVFTNADAALGGGVTYYFGVHDTGSGNDGYLFFDDIGDGWETVVQLQGLSDFDFNDIIVA</sequence>
<dbReference type="Gene3D" id="2.150.10.10">
    <property type="entry name" value="Serralysin-like metalloprotease, C-terminal"/>
    <property type="match status" value="2"/>
</dbReference>
<dbReference type="InterPro" id="IPR038255">
    <property type="entry name" value="PBS_linker_sf"/>
</dbReference>
<dbReference type="Proteomes" id="UP000326725">
    <property type="component" value="Unassembled WGS sequence"/>
</dbReference>
<gene>
    <name evidence="5" type="primary">algE7</name>
    <name evidence="5" type="ORF">HALO32_01338</name>
</gene>
<comment type="subcellular location">
    <subcellularLocation>
        <location evidence="1">Secreted</location>
    </subcellularLocation>
</comment>
<feature type="domain" description="DUF4214" evidence="4">
    <location>
        <begin position="45"/>
        <end position="109"/>
    </location>
</feature>
<dbReference type="Pfam" id="PF13946">
    <property type="entry name" value="DUF4214"/>
    <property type="match status" value="1"/>
</dbReference>
<protein>
    <submittedName>
        <fullName evidence="5">Poly(Beta-D-mannuronate) C5 epimerase 7</fullName>
        <ecNumber evidence="5">5.1.3.-</ecNumber>
    </submittedName>
</protein>
<dbReference type="RefSeq" id="WP_151442986.1">
    <property type="nucleotide sequence ID" value="NZ_CABVOU010000027.1"/>
</dbReference>
<dbReference type="InterPro" id="IPR001343">
    <property type="entry name" value="Hemolysn_Ca-bd"/>
</dbReference>
<dbReference type="GO" id="GO:0016853">
    <property type="term" value="F:isomerase activity"/>
    <property type="evidence" value="ECO:0007669"/>
    <property type="project" value="UniProtKB-KW"/>
</dbReference>
<dbReference type="EC" id="5.1.3.-" evidence="5"/>
<dbReference type="SUPFAM" id="SSF51120">
    <property type="entry name" value="beta-Roll"/>
    <property type="match status" value="3"/>
</dbReference>
<evidence type="ECO:0000313" key="5">
    <source>
        <dbReference type="EMBL" id="VVZ95273.1"/>
    </source>
</evidence>
<dbReference type="InterPro" id="IPR018511">
    <property type="entry name" value="Hemolysin-typ_Ca-bd_CS"/>
</dbReference>
<dbReference type="GO" id="GO:0005576">
    <property type="term" value="C:extracellular region"/>
    <property type="evidence" value="ECO:0007669"/>
    <property type="project" value="UniProtKB-SubCell"/>
</dbReference>
<dbReference type="PANTHER" id="PTHR38340:SF1">
    <property type="entry name" value="S-LAYER PROTEIN"/>
    <property type="match status" value="1"/>
</dbReference>
<evidence type="ECO:0000256" key="2">
    <source>
        <dbReference type="ARBA" id="ARBA00022525"/>
    </source>
</evidence>
<organism evidence="5 6">
    <name type="scientific">Halomonas lysinitropha</name>
    <dbReference type="NCBI Taxonomy" id="2607506"/>
    <lineage>
        <taxon>Bacteria</taxon>
        <taxon>Pseudomonadati</taxon>
        <taxon>Pseudomonadota</taxon>
        <taxon>Gammaproteobacteria</taxon>
        <taxon>Oceanospirillales</taxon>
        <taxon>Halomonadaceae</taxon>
        <taxon>Halomonas</taxon>
    </lineage>
</organism>
<dbReference type="EMBL" id="CABVOU010000027">
    <property type="protein sequence ID" value="VVZ95273.1"/>
    <property type="molecule type" value="Genomic_DNA"/>
</dbReference>
<accession>A0A5K1I5H4</accession>
<dbReference type="InterPro" id="IPR025282">
    <property type="entry name" value="DUF4214"/>
</dbReference>
<keyword evidence="3" id="KW-0106">Calcium</keyword>
<dbReference type="Pfam" id="PF00353">
    <property type="entry name" value="HemolysinCabind"/>
    <property type="match status" value="5"/>
</dbReference>
<dbReference type="PROSITE" id="PS00330">
    <property type="entry name" value="HEMOLYSIN_CALCIUM"/>
    <property type="match status" value="7"/>
</dbReference>
<evidence type="ECO:0000256" key="1">
    <source>
        <dbReference type="ARBA" id="ARBA00004613"/>
    </source>
</evidence>